<dbReference type="Gene3D" id="3.30.1360.20">
    <property type="entry name" value="Transcriptional coactivator/pterin dehydratase"/>
    <property type="match status" value="1"/>
</dbReference>
<dbReference type="InterPro" id="IPR036428">
    <property type="entry name" value="PCD_sf"/>
</dbReference>
<dbReference type="Pfam" id="PF01329">
    <property type="entry name" value="Pterin_4a"/>
    <property type="match status" value="1"/>
</dbReference>
<dbReference type="GO" id="GO:0008124">
    <property type="term" value="F:4-alpha-hydroxytetrahydrobiopterin dehydratase activity"/>
    <property type="evidence" value="ECO:0007669"/>
    <property type="project" value="UniProtKB-EC"/>
</dbReference>
<evidence type="ECO:0000256" key="3">
    <source>
        <dbReference type="ARBA" id="ARBA00013252"/>
    </source>
</evidence>
<protein>
    <recommendedName>
        <fullName evidence="3">4a-hydroxytetrahydrobiopterin dehydratase</fullName>
        <ecNumber evidence="3">4.2.1.96</ecNumber>
    </recommendedName>
    <alternativeName>
        <fullName evidence="5">4-alpha-hydroxy-tetrahydropterin dehydratase</fullName>
    </alternativeName>
</protein>
<keyword evidence="4" id="KW-0456">Lyase</keyword>
<dbReference type="PANTHER" id="PTHR12599">
    <property type="entry name" value="PTERIN-4-ALPHA-CARBINOLAMINE DEHYDRATASE"/>
    <property type="match status" value="1"/>
</dbReference>
<organism evidence="6 7">
    <name type="scientific">Ceratosolen solmsi marchali</name>
    <dbReference type="NCBI Taxonomy" id="326594"/>
    <lineage>
        <taxon>Eukaryota</taxon>
        <taxon>Metazoa</taxon>
        <taxon>Ecdysozoa</taxon>
        <taxon>Arthropoda</taxon>
        <taxon>Hexapoda</taxon>
        <taxon>Insecta</taxon>
        <taxon>Pterygota</taxon>
        <taxon>Neoptera</taxon>
        <taxon>Endopterygota</taxon>
        <taxon>Hymenoptera</taxon>
        <taxon>Apocrita</taxon>
        <taxon>Proctotrupomorpha</taxon>
        <taxon>Chalcidoidea</taxon>
        <taxon>Agaonidae</taxon>
        <taxon>Agaoninae</taxon>
        <taxon>Ceratosolen</taxon>
    </lineage>
</organism>
<dbReference type="KEGG" id="csol:105364688"/>
<evidence type="ECO:0000256" key="2">
    <source>
        <dbReference type="ARBA" id="ARBA00006472"/>
    </source>
</evidence>
<dbReference type="Proteomes" id="UP000695007">
    <property type="component" value="Unplaced"/>
</dbReference>
<dbReference type="SUPFAM" id="SSF55248">
    <property type="entry name" value="PCD-like"/>
    <property type="match status" value="1"/>
</dbReference>
<sequence length="135" mass="15868">MTAIFKKLGIEVFGRFSLFFYQTAEFQRTITVIKMTKLTEVERQKNLNPLLTNGWIVQKDRDAIHKEFTFKNFNQAFGFMMRIAMQAEKMDHHPEWCNVYNRVNITLSTHDVNGLSMKDVKLATFIDNILKSDNI</sequence>
<keyword evidence="6" id="KW-1185">Reference proteome</keyword>
<evidence type="ECO:0000313" key="6">
    <source>
        <dbReference type="Proteomes" id="UP000695007"/>
    </source>
</evidence>
<comment type="similarity">
    <text evidence="2">Belongs to the pterin-4-alpha-carbinolamine dehydratase family.</text>
</comment>
<evidence type="ECO:0000313" key="7">
    <source>
        <dbReference type="RefSeq" id="XP_011500981.1"/>
    </source>
</evidence>
<comment type="catalytic activity">
    <reaction evidence="1">
        <text>(4aS,6R)-4a-hydroxy-L-erythro-5,6,7,8-tetrahydrobiopterin = (6R)-L-erythro-6,7-dihydrobiopterin + H2O</text>
        <dbReference type="Rhea" id="RHEA:11920"/>
        <dbReference type="ChEBI" id="CHEBI:15377"/>
        <dbReference type="ChEBI" id="CHEBI:15642"/>
        <dbReference type="ChEBI" id="CHEBI:43120"/>
        <dbReference type="EC" id="4.2.1.96"/>
    </reaction>
</comment>
<evidence type="ECO:0000256" key="4">
    <source>
        <dbReference type="ARBA" id="ARBA00023239"/>
    </source>
</evidence>
<dbReference type="CTD" id="43499"/>
<reference evidence="7" key="1">
    <citation type="submission" date="2025-08" db="UniProtKB">
        <authorList>
            <consortium name="RefSeq"/>
        </authorList>
    </citation>
    <scope>IDENTIFICATION</scope>
</reference>
<proteinExistence type="inferred from homology"/>
<dbReference type="GeneID" id="105364688"/>
<dbReference type="AlphaFoldDB" id="A0AAJ6YMV8"/>
<evidence type="ECO:0000256" key="5">
    <source>
        <dbReference type="ARBA" id="ARBA00030497"/>
    </source>
</evidence>
<dbReference type="InterPro" id="IPR001533">
    <property type="entry name" value="Pterin_deHydtase"/>
</dbReference>
<dbReference type="NCBIfam" id="NF002018">
    <property type="entry name" value="PRK00823.1-3"/>
    <property type="match status" value="1"/>
</dbReference>
<dbReference type="HAMAP" id="MF_00434">
    <property type="entry name" value="Pterin_4_alpha"/>
    <property type="match status" value="1"/>
</dbReference>
<gene>
    <name evidence="7" type="primary">LOC105364688</name>
</gene>
<dbReference type="CDD" id="cd00914">
    <property type="entry name" value="PCD_DCoH_subfamily_b"/>
    <property type="match status" value="1"/>
</dbReference>
<dbReference type="EC" id="4.2.1.96" evidence="3"/>
<name>A0AAJ6YMV8_9HYME</name>
<accession>A0AAJ6YMV8</accession>
<dbReference type="RefSeq" id="XP_011500981.1">
    <property type="nucleotide sequence ID" value="XM_011502679.1"/>
</dbReference>
<dbReference type="NCBIfam" id="NF002020">
    <property type="entry name" value="PRK00823.1-5"/>
    <property type="match status" value="1"/>
</dbReference>
<evidence type="ECO:0000256" key="1">
    <source>
        <dbReference type="ARBA" id="ARBA00001554"/>
    </source>
</evidence>
<dbReference type="GO" id="GO:0006729">
    <property type="term" value="P:tetrahydrobiopterin biosynthetic process"/>
    <property type="evidence" value="ECO:0007669"/>
    <property type="project" value="InterPro"/>
</dbReference>
<dbReference type="PANTHER" id="PTHR12599:SF0">
    <property type="entry name" value="PTERIN-4-ALPHA-CARBINOLAMINE DEHYDRATASE"/>
    <property type="match status" value="1"/>
</dbReference>